<name>A0A7Y2H2Z8_UNCEI</name>
<keyword evidence="4" id="KW-0658">Purine biosynthesis</keyword>
<keyword evidence="8" id="KW-0368">Histidine biosynthesis</keyword>
<evidence type="ECO:0000256" key="3">
    <source>
        <dbReference type="ARBA" id="ARBA00022563"/>
    </source>
</evidence>
<dbReference type="FunFam" id="3.40.50.720:FF:000189">
    <property type="entry name" value="Bifunctional protein FolD"/>
    <property type="match status" value="1"/>
</dbReference>
<dbReference type="GO" id="GO:0004488">
    <property type="term" value="F:methylenetetrahydrofolate dehydrogenase (NADP+) activity"/>
    <property type="evidence" value="ECO:0007669"/>
    <property type="project" value="InterPro"/>
</dbReference>
<sequence length="288" mass="31007">MSAKRIDGKLRAQEIHEEVARRSEELRGRGIVPTLAMMRVGEDPASIVYLRKKAEAAEKVGVQSKNIVFPEDANPEEVRQTMQDLNQDPNVHGILLQLPLPKGWDAQVLLNLMDPAKDVDGFHPVSVGKLVRGEPTLLPCTPLGILYLLHREQIDLSGKVVAVIGRSNIVGRPVANLLSQKGPGRDATVILLHSRSKEIPAWTSQADVIIAAAGQAQMITPEMVRPGAVVIDVGIHRVPNPDKPGKFKLVGDVHPDVKEVASAMTPVPGGVGPMTVATLLQNTVDAAE</sequence>
<keyword evidence="10" id="KW-0511">Multifunctional enzyme</keyword>
<dbReference type="SUPFAM" id="SSF53223">
    <property type="entry name" value="Aminoacid dehydrogenase-like, N-terminal domain"/>
    <property type="match status" value="1"/>
</dbReference>
<dbReference type="PRINTS" id="PR00085">
    <property type="entry name" value="THFDHDRGNASE"/>
</dbReference>
<dbReference type="PANTHER" id="PTHR48099">
    <property type="entry name" value="C-1-TETRAHYDROFOLATE SYNTHASE, CYTOPLASMIC-RELATED"/>
    <property type="match status" value="1"/>
</dbReference>
<gene>
    <name evidence="13" type="ORF">HKN21_12750</name>
</gene>
<comment type="subunit">
    <text evidence="2">Homodimer.</text>
</comment>
<dbReference type="GO" id="GO:0009086">
    <property type="term" value="P:methionine biosynthetic process"/>
    <property type="evidence" value="ECO:0007669"/>
    <property type="project" value="UniProtKB-KW"/>
</dbReference>
<keyword evidence="9" id="KW-0486">Methionine biosynthesis</keyword>
<dbReference type="GO" id="GO:0006164">
    <property type="term" value="P:purine nucleotide biosynthetic process"/>
    <property type="evidence" value="ECO:0007669"/>
    <property type="project" value="UniProtKB-KW"/>
</dbReference>
<dbReference type="InterPro" id="IPR020630">
    <property type="entry name" value="THF_DH/CycHdrlase_cat_dom"/>
</dbReference>
<dbReference type="EMBL" id="JABDJR010000510">
    <property type="protein sequence ID" value="NNF07624.1"/>
    <property type="molecule type" value="Genomic_DNA"/>
</dbReference>
<proteinExistence type="inferred from homology"/>
<feature type="non-terminal residue" evidence="13">
    <location>
        <position position="288"/>
    </location>
</feature>
<dbReference type="Proteomes" id="UP000547674">
    <property type="component" value="Unassembled WGS sequence"/>
</dbReference>
<dbReference type="InterPro" id="IPR046346">
    <property type="entry name" value="Aminoacid_DH-like_N_sf"/>
</dbReference>
<dbReference type="FunFam" id="3.40.50.10860:FF:000005">
    <property type="entry name" value="C-1-tetrahydrofolate synthase, cytoplasmic, putative"/>
    <property type="match status" value="1"/>
</dbReference>
<evidence type="ECO:0000256" key="7">
    <source>
        <dbReference type="ARBA" id="ARBA00023002"/>
    </source>
</evidence>
<accession>A0A7Y2H2Z8</accession>
<organism evidence="13 14">
    <name type="scientific">Eiseniibacteriota bacterium</name>
    <dbReference type="NCBI Taxonomy" id="2212470"/>
    <lineage>
        <taxon>Bacteria</taxon>
        <taxon>Candidatus Eiseniibacteriota</taxon>
    </lineage>
</organism>
<keyword evidence="6" id="KW-0521">NADP</keyword>
<evidence type="ECO:0000256" key="5">
    <source>
        <dbReference type="ARBA" id="ARBA00022801"/>
    </source>
</evidence>
<comment type="caution">
    <text evidence="13">The sequence shown here is derived from an EMBL/GenBank/DDBJ whole genome shotgun (WGS) entry which is preliminary data.</text>
</comment>
<dbReference type="Pfam" id="PF00763">
    <property type="entry name" value="THF_DHG_CYH"/>
    <property type="match status" value="1"/>
</dbReference>
<keyword evidence="5 13" id="KW-0378">Hydrolase</keyword>
<dbReference type="GO" id="GO:0035999">
    <property type="term" value="P:tetrahydrofolate interconversion"/>
    <property type="evidence" value="ECO:0007669"/>
    <property type="project" value="TreeGrafter"/>
</dbReference>
<dbReference type="HAMAP" id="MF_01576">
    <property type="entry name" value="THF_DHG_CYH"/>
    <property type="match status" value="1"/>
</dbReference>
<dbReference type="PROSITE" id="PS00767">
    <property type="entry name" value="THF_DHG_CYH_2"/>
    <property type="match status" value="1"/>
</dbReference>
<comment type="pathway">
    <text evidence="1">One-carbon metabolism; tetrahydrofolate interconversion.</text>
</comment>
<feature type="domain" description="Tetrahydrofolate dehydrogenase/cyclohydrolase catalytic" evidence="11">
    <location>
        <begin position="6"/>
        <end position="120"/>
    </location>
</feature>
<evidence type="ECO:0000259" key="11">
    <source>
        <dbReference type="Pfam" id="PF00763"/>
    </source>
</evidence>
<dbReference type="Gene3D" id="3.40.50.10860">
    <property type="entry name" value="Leucine Dehydrogenase, chain A, domain 1"/>
    <property type="match status" value="1"/>
</dbReference>
<dbReference type="InterPro" id="IPR020631">
    <property type="entry name" value="THF_DH/CycHdrlase_NAD-bd_dom"/>
</dbReference>
<dbReference type="GO" id="GO:0004477">
    <property type="term" value="F:methenyltetrahydrofolate cyclohydrolase activity"/>
    <property type="evidence" value="ECO:0007669"/>
    <property type="project" value="TreeGrafter"/>
</dbReference>
<dbReference type="Gene3D" id="3.40.50.720">
    <property type="entry name" value="NAD(P)-binding Rossmann-like Domain"/>
    <property type="match status" value="1"/>
</dbReference>
<evidence type="ECO:0000313" key="14">
    <source>
        <dbReference type="Proteomes" id="UP000547674"/>
    </source>
</evidence>
<dbReference type="SUPFAM" id="SSF51735">
    <property type="entry name" value="NAD(P)-binding Rossmann-fold domains"/>
    <property type="match status" value="1"/>
</dbReference>
<dbReference type="InterPro" id="IPR000672">
    <property type="entry name" value="THF_DH/CycHdrlase"/>
</dbReference>
<evidence type="ECO:0000256" key="9">
    <source>
        <dbReference type="ARBA" id="ARBA00023167"/>
    </source>
</evidence>
<dbReference type="AlphaFoldDB" id="A0A7Y2H2Z8"/>
<evidence type="ECO:0000256" key="8">
    <source>
        <dbReference type="ARBA" id="ARBA00023102"/>
    </source>
</evidence>
<evidence type="ECO:0000313" key="13">
    <source>
        <dbReference type="EMBL" id="NNF07624.1"/>
    </source>
</evidence>
<dbReference type="InterPro" id="IPR036291">
    <property type="entry name" value="NAD(P)-bd_dom_sf"/>
</dbReference>
<dbReference type="CDD" id="cd01080">
    <property type="entry name" value="NAD_bind_m-THF_DH_Cyclohyd"/>
    <property type="match status" value="1"/>
</dbReference>
<dbReference type="GO" id="GO:0005829">
    <property type="term" value="C:cytosol"/>
    <property type="evidence" value="ECO:0007669"/>
    <property type="project" value="TreeGrafter"/>
</dbReference>
<keyword evidence="7" id="KW-0560">Oxidoreductase</keyword>
<evidence type="ECO:0000256" key="2">
    <source>
        <dbReference type="ARBA" id="ARBA00011738"/>
    </source>
</evidence>
<dbReference type="InterPro" id="IPR020867">
    <property type="entry name" value="THF_DH/CycHdrlase_CS"/>
</dbReference>
<keyword evidence="3" id="KW-0554">One-carbon metabolism</keyword>
<evidence type="ECO:0000256" key="6">
    <source>
        <dbReference type="ARBA" id="ARBA00022857"/>
    </source>
</evidence>
<evidence type="ECO:0000259" key="12">
    <source>
        <dbReference type="Pfam" id="PF02882"/>
    </source>
</evidence>
<dbReference type="PANTHER" id="PTHR48099:SF5">
    <property type="entry name" value="C-1-TETRAHYDROFOLATE SYNTHASE, CYTOPLASMIC"/>
    <property type="match status" value="1"/>
</dbReference>
<dbReference type="Pfam" id="PF02882">
    <property type="entry name" value="THF_DHG_CYH_C"/>
    <property type="match status" value="1"/>
</dbReference>
<feature type="domain" description="Tetrahydrofolate dehydrogenase/cyclohydrolase NAD(P)-binding" evidence="12">
    <location>
        <begin position="139"/>
        <end position="288"/>
    </location>
</feature>
<reference evidence="13 14" key="1">
    <citation type="submission" date="2020-03" db="EMBL/GenBank/DDBJ databases">
        <title>Metabolic flexibility allows generalist bacteria to become dominant in a frequently disturbed ecosystem.</title>
        <authorList>
            <person name="Chen Y.-J."/>
            <person name="Leung P.M."/>
            <person name="Bay S.K."/>
            <person name="Hugenholtz P."/>
            <person name="Kessler A.J."/>
            <person name="Shelley G."/>
            <person name="Waite D.W."/>
            <person name="Cook P.L."/>
            <person name="Greening C."/>
        </authorList>
    </citation>
    <scope>NUCLEOTIDE SEQUENCE [LARGE SCALE GENOMIC DNA]</scope>
    <source>
        <strain evidence="13">SS_bin_28</strain>
    </source>
</reference>
<dbReference type="GO" id="GO:0000105">
    <property type="term" value="P:L-histidine biosynthetic process"/>
    <property type="evidence" value="ECO:0007669"/>
    <property type="project" value="UniProtKB-KW"/>
</dbReference>
<evidence type="ECO:0000256" key="10">
    <source>
        <dbReference type="ARBA" id="ARBA00023268"/>
    </source>
</evidence>
<evidence type="ECO:0000256" key="4">
    <source>
        <dbReference type="ARBA" id="ARBA00022755"/>
    </source>
</evidence>
<keyword evidence="8" id="KW-0028">Amino-acid biosynthesis</keyword>
<protein>
    <submittedName>
        <fullName evidence="13">Bifunctional 5,10-methylene-tetrahydrofolate dehydrogenase/5,10-methylene-tetrahydrofolate cyclohydrolase</fullName>
    </submittedName>
</protein>
<evidence type="ECO:0000256" key="1">
    <source>
        <dbReference type="ARBA" id="ARBA00004777"/>
    </source>
</evidence>